<feature type="region of interest" description="Disordered" evidence="3">
    <location>
        <begin position="139"/>
        <end position="162"/>
    </location>
</feature>
<dbReference type="SMR" id="A0A8J9W1A6"/>
<evidence type="ECO:0000256" key="3">
    <source>
        <dbReference type="SAM" id="MobiDB-lite"/>
    </source>
</evidence>
<dbReference type="SMART" id="SM00367">
    <property type="entry name" value="LRR_CC"/>
    <property type="match status" value="5"/>
</dbReference>
<keyword evidence="7" id="KW-1185">Reference proteome</keyword>
<dbReference type="Proteomes" id="UP000838412">
    <property type="component" value="Chromosome 1"/>
</dbReference>
<dbReference type="SUPFAM" id="SSF52540">
    <property type="entry name" value="P-loop containing nucleoside triphosphate hydrolases"/>
    <property type="match status" value="1"/>
</dbReference>
<dbReference type="InterPro" id="IPR001611">
    <property type="entry name" value="Leu-rich_rpt"/>
</dbReference>
<evidence type="ECO:0000313" key="6">
    <source>
        <dbReference type="EMBL" id="CAH1233875.1"/>
    </source>
</evidence>
<dbReference type="FunFam" id="1.10.533.10:FF:000095">
    <property type="entry name" value="Predicted protein"/>
    <property type="match status" value="1"/>
</dbReference>
<dbReference type="GO" id="GO:0007165">
    <property type="term" value="P:signal transduction"/>
    <property type="evidence" value="ECO:0007669"/>
    <property type="project" value="InterPro"/>
</dbReference>
<dbReference type="InterPro" id="IPR011029">
    <property type="entry name" value="DEATH-like_dom_sf"/>
</dbReference>
<protein>
    <submittedName>
        <fullName evidence="6">NLRP3 protein</fullName>
    </submittedName>
</protein>
<reference evidence="6" key="1">
    <citation type="submission" date="2022-01" db="EMBL/GenBank/DDBJ databases">
        <authorList>
            <person name="Braso-Vives M."/>
        </authorList>
    </citation>
    <scope>NUCLEOTIDE SEQUENCE</scope>
</reference>
<evidence type="ECO:0000256" key="1">
    <source>
        <dbReference type="ARBA" id="ARBA00022741"/>
    </source>
</evidence>
<gene>
    <name evidence="6" type="primary">NLRP3</name>
    <name evidence="6" type="ORF">BLAG_LOCUS2481</name>
</gene>
<organism evidence="6 7">
    <name type="scientific">Branchiostoma lanceolatum</name>
    <name type="common">Common lancelet</name>
    <name type="synonym">Amphioxus lanceolatum</name>
    <dbReference type="NCBI Taxonomy" id="7740"/>
    <lineage>
        <taxon>Eukaryota</taxon>
        <taxon>Metazoa</taxon>
        <taxon>Chordata</taxon>
        <taxon>Cephalochordata</taxon>
        <taxon>Leptocardii</taxon>
        <taxon>Amphioxiformes</taxon>
        <taxon>Branchiostomatidae</taxon>
        <taxon>Branchiostoma</taxon>
    </lineage>
</organism>
<sequence length="1319" mass="146698">MRPSAPRETVARAALPDCHVDRRPQPAALPSRLFRCSLPAYRRIAPPTDPAGPSNMPACCPLTHPASQPRLPCPNHLCLPSLKPEPPAATCADHAAVSLPHHAACQAVNPPAPTEEPSTLPPRAATACNLPRPPCLPATVSRPRCSRAGPSQTSDRRSLAEPRAADRVRKYFYSTKEKVSSDWKDLAFHLGFEQPDIDNIDGRNRDDKSRCMDLLEEWLKRNGERATIEVLMEALSEANLQSVVDGLRKLKLQGKKCFIQSVLSTLISSFLISALPSSGSSWRCRNRVFIIDSVLSISDVFQKSVKKYFELKLSHFKPLIWNDNFTLSLSDIFTQLELIPTKEKHLRTSQTYSRLESMREEQRKTLKSLDDLYNPDVTGLSTAPRCILIEGEAGGGKTTFLSKEALDAVSQKTELGRRHDIVLLIRLREVREGETIEEIVLDQCIPKRKGINVESVETILEKNKCRVLFLLDGYDELRPEARAAGQAIPKLLSGKMYPNSMIVITSRPSAGVQQYTRPDCHVHIMGFCPEHMVKYVRKYFMITESPALAENFISQYFTIRQYFAINDDKLNDVLSTGSHDDERGKVYLKQNELLNSLIKTPMFLLLVCLLWEEDQAMVSAGTMTGLYDNLVTYFVRKYCKREGVDMPTEGLPTEVAESLLQLGKLALEALLRNETLIDLTEVEREKVNCELLLKLGVVSLEVSASKLHPRKQLNFSHKTMQEFLAGRYVAHALSNQDIVELLQLTSISKALELSNLLQFTCGCDSRAAQAVMEELSKISSREFTRLRPEHFELFPHVPMNQDMRKTNKTYERFASLCLTILSERQEPEVLQGISQALPIVILDSSINSREATALKYYSQNLHLSNLPDRLILRIHKGTDSKDIVQFLQQCFTTSLPGLKVDLTLSGQFDSPYQTLLGRYDSQSQKFDSPDQTARLVSVLKNVPGLRALYLSDTHLTPSSLQTLVQGFSHMSLLEELDLTGNRALGDAGMEVLQVGLSRVPHLAVLRLGSVGMTAVGMSSLAPYMRHLVGLRVLDISWNKIGDTGLASLTTILPIFTAMQVLVLVQIGISPTGMRTLVPALCQLTRLIKLDISRNDIGDPGLECLAAILHHLTAMKVLLLSGTGISDRGISALIEALPHLVQLQVLYVRWNNIGDSGIVSLVQTLCQPSSLDMEQNPPGDKSLTTAPHYNNTLQVLHIGGNSGVTGAGLGRVAQLISALPALTWLDMSGHSWDTPAHLSDTAAMALAEALPRLPALERLYLYHISMEPAGFQVVVQAAEEHPTLERLVWLSRQVPSGQNPLCKYTSRCKVWGPQVWLFHR</sequence>
<dbReference type="PANTHER" id="PTHR46312:SF2">
    <property type="entry name" value="NUCLEOTIDE-BINDING OLIGOMERIZATION DOMAIN-CONTAINING PROTEIN 2-LIKE"/>
    <property type="match status" value="1"/>
</dbReference>
<dbReference type="GO" id="GO:0005524">
    <property type="term" value="F:ATP binding"/>
    <property type="evidence" value="ECO:0007669"/>
    <property type="project" value="UniProtKB-KW"/>
</dbReference>
<dbReference type="InterPro" id="IPR006553">
    <property type="entry name" value="Leu-rich_rpt_Cys-con_subtyp"/>
</dbReference>
<keyword evidence="2" id="KW-0067">ATP-binding</keyword>
<dbReference type="Pfam" id="PF13516">
    <property type="entry name" value="LRR_6"/>
    <property type="match status" value="4"/>
</dbReference>
<dbReference type="Gene3D" id="3.80.10.10">
    <property type="entry name" value="Ribonuclease Inhibitor"/>
    <property type="match status" value="1"/>
</dbReference>
<dbReference type="InterPro" id="IPR032675">
    <property type="entry name" value="LRR_dom_sf"/>
</dbReference>
<dbReference type="SMART" id="SM00005">
    <property type="entry name" value="DEATH"/>
    <property type="match status" value="1"/>
</dbReference>
<dbReference type="Gene3D" id="1.10.533.10">
    <property type="entry name" value="Death Domain, Fas"/>
    <property type="match status" value="1"/>
</dbReference>
<dbReference type="SUPFAM" id="SSF52047">
    <property type="entry name" value="RNI-like"/>
    <property type="match status" value="1"/>
</dbReference>
<evidence type="ECO:0000259" key="4">
    <source>
        <dbReference type="PROSITE" id="PS50017"/>
    </source>
</evidence>
<dbReference type="OrthoDB" id="120976at2759"/>
<keyword evidence="1" id="KW-0547">Nucleotide-binding</keyword>
<dbReference type="InterPro" id="IPR007111">
    <property type="entry name" value="NACHT_NTPase"/>
</dbReference>
<dbReference type="SUPFAM" id="SSF47986">
    <property type="entry name" value="DEATH domain"/>
    <property type="match status" value="1"/>
</dbReference>
<feature type="domain" description="NACHT" evidence="5">
    <location>
        <begin position="385"/>
        <end position="510"/>
    </location>
</feature>
<dbReference type="Pfam" id="PF00531">
    <property type="entry name" value="Death"/>
    <property type="match status" value="1"/>
</dbReference>
<evidence type="ECO:0000259" key="5">
    <source>
        <dbReference type="PROSITE" id="PS50837"/>
    </source>
</evidence>
<dbReference type="Pfam" id="PF05729">
    <property type="entry name" value="NACHT"/>
    <property type="match status" value="1"/>
</dbReference>
<proteinExistence type="predicted"/>
<dbReference type="SMART" id="SM00368">
    <property type="entry name" value="LRR_RI"/>
    <property type="match status" value="8"/>
</dbReference>
<dbReference type="PROSITE" id="PS50837">
    <property type="entry name" value="NACHT"/>
    <property type="match status" value="1"/>
</dbReference>
<dbReference type="PANTHER" id="PTHR46312">
    <property type="entry name" value="NACHT DOMAIN-CONTAINING PROTEIN"/>
    <property type="match status" value="1"/>
</dbReference>
<name>A0A8J9W1A6_BRALA</name>
<dbReference type="Gene3D" id="3.40.50.300">
    <property type="entry name" value="P-loop containing nucleotide triphosphate hydrolases"/>
    <property type="match status" value="1"/>
</dbReference>
<feature type="domain" description="Death" evidence="4">
    <location>
        <begin position="182"/>
        <end position="251"/>
    </location>
</feature>
<dbReference type="CDD" id="cd01670">
    <property type="entry name" value="Death"/>
    <property type="match status" value="1"/>
</dbReference>
<dbReference type="InterPro" id="IPR027417">
    <property type="entry name" value="P-loop_NTPase"/>
</dbReference>
<evidence type="ECO:0000313" key="7">
    <source>
        <dbReference type="Proteomes" id="UP000838412"/>
    </source>
</evidence>
<evidence type="ECO:0000256" key="2">
    <source>
        <dbReference type="ARBA" id="ARBA00022840"/>
    </source>
</evidence>
<dbReference type="InterPro" id="IPR000488">
    <property type="entry name" value="Death_dom"/>
</dbReference>
<dbReference type="EMBL" id="OV696686">
    <property type="protein sequence ID" value="CAH1233875.1"/>
    <property type="molecule type" value="Genomic_DNA"/>
</dbReference>
<accession>A0A8J9W1A6</accession>
<dbReference type="PROSITE" id="PS50017">
    <property type="entry name" value="DEATH_DOMAIN"/>
    <property type="match status" value="1"/>
</dbReference>